<dbReference type="HOGENOM" id="CLU_082354_0_0_2"/>
<protein>
    <submittedName>
        <fullName evidence="1">Uncharacterized protein</fullName>
    </submittedName>
</protein>
<dbReference type="Pfam" id="PF08538">
    <property type="entry name" value="DUF1749"/>
    <property type="match status" value="1"/>
</dbReference>
<dbReference type="KEGG" id="abi:Aboo_0221"/>
<dbReference type="PANTHER" id="PTHR31591">
    <property type="entry name" value="UPF0613 PROTEIN PB24D3.06C"/>
    <property type="match status" value="1"/>
</dbReference>
<evidence type="ECO:0000313" key="2">
    <source>
        <dbReference type="Proteomes" id="UP000001400"/>
    </source>
</evidence>
<dbReference type="AlphaFoldDB" id="B5IHE2"/>
<organism evidence="1 2">
    <name type="scientific">Aciduliprofundum boonei (strain DSM 19572 / T469)</name>
    <dbReference type="NCBI Taxonomy" id="439481"/>
    <lineage>
        <taxon>Archaea</taxon>
        <taxon>Methanobacteriati</taxon>
        <taxon>Thermoplasmatota</taxon>
        <taxon>DHVE2 group</taxon>
        <taxon>Candidatus Aciduliprofundum</taxon>
    </lineage>
</organism>
<dbReference type="Proteomes" id="UP000001400">
    <property type="component" value="Chromosome"/>
</dbReference>
<name>B5IHE2_ACIB4</name>
<dbReference type="PANTHER" id="PTHR31591:SF1">
    <property type="entry name" value="UPF0613 PROTEIN PB24D3.06C"/>
    <property type="match status" value="1"/>
</dbReference>
<dbReference type="Gene3D" id="3.40.50.1820">
    <property type="entry name" value="alpha/beta hydrolase"/>
    <property type="match status" value="1"/>
</dbReference>
<dbReference type="InterPro" id="IPR029058">
    <property type="entry name" value="AB_hydrolase_fold"/>
</dbReference>
<dbReference type="eggNOG" id="arCOG01651">
    <property type="taxonomic scope" value="Archaea"/>
</dbReference>
<reference evidence="1" key="1">
    <citation type="submission" date="2010-02" db="EMBL/GenBank/DDBJ databases">
        <title>Complete sequence of Aciduliprofundum boonei T469.</title>
        <authorList>
            <consortium name="US DOE Joint Genome Institute"/>
            <person name="Lucas S."/>
            <person name="Copeland A."/>
            <person name="Lapidus A."/>
            <person name="Cheng J.-F."/>
            <person name="Bruce D."/>
            <person name="Goodwin L."/>
            <person name="Pitluck S."/>
            <person name="Saunders E."/>
            <person name="Detter J.C."/>
            <person name="Han C."/>
            <person name="Tapia R."/>
            <person name="Land M."/>
            <person name="Hauser L."/>
            <person name="Kyrpides N."/>
            <person name="Mikhailova N."/>
            <person name="Flores G."/>
            <person name="Reysenbach A.-L."/>
            <person name="Woyke T."/>
        </authorList>
    </citation>
    <scope>NUCLEOTIDE SEQUENCE</scope>
    <source>
        <strain evidence="1">T469</strain>
    </source>
</reference>
<dbReference type="OrthoDB" id="362398at2157"/>
<dbReference type="EMBL" id="CP001941">
    <property type="protein sequence ID" value="ADD08033.1"/>
    <property type="molecule type" value="Genomic_DNA"/>
</dbReference>
<sequence>MYPLDFDGKLVFFPTEDNLKTSGFLMPARGKDVVLFVHGMGGNFYKDGFLKGARELVKRDVAFFSFNTRGAEVVKDFRDINGEHHMLGTAFEIFEDTVKDISAAITYLTNIGYEKFHLLGHSTGCQKILFYQYSTQDERVKSLIHVSPAEDYEIWKNELGVDFERFVAIAKDMMDKGEGNRIIIPLYERTGELWSARRFLSFADKSNMEARMFDYKNLSIFSQIRTPTLIFLGKDDQYFLKDLEWYKEKLERSYKGEKIKIEIMPGDHSFHGYEDILFRRIAEFIKDL</sequence>
<proteinExistence type="predicted"/>
<accession>B5IHE2</accession>
<dbReference type="RefSeq" id="WP_008086630.1">
    <property type="nucleotide sequence ID" value="NC_013926.1"/>
</dbReference>
<dbReference type="ESTHER" id="acib4-b5ih72">
    <property type="family name" value="AlphaBeta_hydrolase"/>
</dbReference>
<dbReference type="GeneID" id="8827162"/>
<evidence type="ECO:0000313" key="1">
    <source>
        <dbReference type="EMBL" id="ADD08033.1"/>
    </source>
</evidence>
<gene>
    <name evidence="1" type="ordered locus">Aboo_0221</name>
</gene>
<dbReference type="InterPro" id="IPR013744">
    <property type="entry name" value="SidJ"/>
</dbReference>
<dbReference type="STRING" id="439481.Aboo_0221"/>
<keyword evidence="2" id="KW-1185">Reference proteome</keyword>
<dbReference type="SUPFAM" id="SSF53474">
    <property type="entry name" value="alpha/beta-Hydrolases"/>
    <property type="match status" value="1"/>
</dbReference>